<keyword evidence="2" id="KW-1185">Reference proteome</keyword>
<protein>
    <recommendedName>
        <fullName evidence="3">Armadillo-type fold</fullName>
    </recommendedName>
</protein>
<reference evidence="1 2" key="1">
    <citation type="journal article" date="2006" name="Nature">
        <title>Global trends of whole-genome duplications revealed by the ciliate Paramecium tetraurelia.</title>
        <authorList>
            <consortium name="Genoscope"/>
            <person name="Aury J.-M."/>
            <person name="Jaillon O."/>
            <person name="Duret L."/>
            <person name="Noel B."/>
            <person name="Jubin C."/>
            <person name="Porcel B.M."/>
            <person name="Segurens B."/>
            <person name="Daubin V."/>
            <person name="Anthouard V."/>
            <person name="Aiach N."/>
            <person name="Arnaiz O."/>
            <person name="Billaut A."/>
            <person name="Beisson J."/>
            <person name="Blanc I."/>
            <person name="Bouhouche K."/>
            <person name="Camara F."/>
            <person name="Duharcourt S."/>
            <person name="Guigo R."/>
            <person name="Gogendeau D."/>
            <person name="Katinka M."/>
            <person name="Keller A.-M."/>
            <person name="Kissmehl R."/>
            <person name="Klotz C."/>
            <person name="Koll F."/>
            <person name="Le Moue A."/>
            <person name="Lepere C."/>
            <person name="Malinsky S."/>
            <person name="Nowacki M."/>
            <person name="Nowak J.K."/>
            <person name="Plattner H."/>
            <person name="Poulain J."/>
            <person name="Ruiz F."/>
            <person name="Serrano V."/>
            <person name="Zagulski M."/>
            <person name="Dessen P."/>
            <person name="Betermier M."/>
            <person name="Weissenbach J."/>
            <person name="Scarpelli C."/>
            <person name="Schachter V."/>
            <person name="Sperling L."/>
            <person name="Meyer E."/>
            <person name="Cohen J."/>
            <person name="Wincker P."/>
        </authorList>
    </citation>
    <scope>NUCLEOTIDE SEQUENCE [LARGE SCALE GENOMIC DNA]</scope>
    <source>
        <strain evidence="1 2">Stock d4-2</strain>
    </source>
</reference>
<evidence type="ECO:0008006" key="3">
    <source>
        <dbReference type="Google" id="ProtNLM"/>
    </source>
</evidence>
<dbReference type="OrthoDB" id="303386at2759"/>
<name>A0DNZ5_PARTE</name>
<organism evidence="1 2">
    <name type="scientific">Paramecium tetraurelia</name>
    <dbReference type="NCBI Taxonomy" id="5888"/>
    <lineage>
        <taxon>Eukaryota</taxon>
        <taxon>Sar</taxon>
        <taxon>Alveolata</taxon>
        <taxon>Ciliophora</taxon>
        <taxon>Intramacronucleata</taxon>
        <taxon>Oligohymenophorea</taxon>
        <taxon>Peniculida</taxon>
        <taxon>Parameciidae</taxon>
        <taxon>Paramecium</taxon>
    </lineage>
</organism>
<gene>
    <name evidence="1" type="ORF">GSPATT00018958001</name>
</gene>
<evidence type="ECO:0000313" key="1">
    <source>
        <dbReference type="EMBL" id="CAK84762.1"/>
    </source>
</evidence>
<dbReference type="KEGG" id="ptm:GSPATT00018958001"/>
<dbReference type="InterPro" id="IPR011989">
    <property type="entry name" value="ARM-like"/>
</dbReference>
<dbReference type="HOGENOM" id="CLU_533709_0_0_1"/>
<dbReference type="Proteomes" id="UP000000600">
    <property type="component" value="Unassembled WGS sequence"/>
</dbReference>
<evidence type="ECO:0000313" key="2">
    <source>
        <dbReference type="Proteomes" id="UP000000600"/>
    </source>
</evidence>
<dbReference type="GeneID" id="5037944"/>
<sequence>MDNTRLKRDQFRLTLHSQQRLNQFQENRKRFLQIYMEEQQINELKLKVKVAIQQLNDNLNDFDFDCPRCELKHYTSQIMQILPEMKKCIENLAKPDFEGLSNKFWNIYCFMLFNKDNPCFVEMLELLTLCCQKSMVFCDTYCKSTLYSNLQANAIQFPIEYQLEFLKQTVLIQSHQEHQLQYDKLCEMIKQMNGQLQQQKALEHQHKQIIQIIIEIFLNLKMEQVHKVSLQYQINRYFLTLFTSLSTLEEILIGNELLNYIEYLNRNQSLFNVSTIELINQLSFNSQLSSYPDEKSMAIAIIGVLMSGNLTQSKYYFNKFSTENLSLDQKLLQNLKLQQPQVRKMTVFAFSNIFGETSYDRVDYFSNGTVIQFLQFARQETEIEVILEILQALRNLVYHAEDNYLPILLEQDIVSIIVDNDNYILNVQQVECLLMLINRFEDYDQQALQKLVQFPNFIQYLCYKGVGNFVRRVFDNSKFGNTMDIQQGKKNNDGQKDEYQINLLKLCEIFY</sequence>
<dbReference type="EMBL" id="CT868518">
    <property type="protein sequence ID" value="CAK84762.1"/>
    <property type="molecule type" value="Genomic_DNA"/>
</dbReference>
<dbReference type="Gene3D" id="1.25.10.10">
    <property type="entry name" value="Leucine-rich Repeat Variant"/>
    <property type="match status" value="1"/>
</dbReference>
<dbReference type="AlphaFoldDB" id="A0DNZ5"/>
<dbReference type="RefSeq" id="XP_001452159.1">
    <property type="nucleotide sequence ID" value="XM_001452122.1"/>
</dbReference>
<dbReference type="OMA" id="VECLLML"/>
<dbReference type="InParanoid" id="A0DNZ5"/>
<dbReference type="InterPro" id="IPR016024">
    <property type="entry name" value="ARM-type_fold"/>
</dbReference>
<proteinExistence type="predicted"/>
<dbReference type="SUPFAM" id="SSF48371">
    <property type="entry name" value="ARM repeat"/>
    <property type="match status" value="1"/>
</dbReference>
<accession>A0DNZ5</accession>